<reference evidence="2" key="1">
    <citation type="submission" date="2019-07" db="EMBL/GenBank/DDBJ databases">
        <title>Chitinimonas sp. nov., isolated from Ny-Alesund, arctica soil.</title>
        <authorList>
            <person name="Xu Q."/>
            <person name="Peng F."/>
        </authorList>
    </citation>
    <scope>NUCLEOTIDE SEQUENCE [LARGE SCALE GENOMIC DNA]</scope>
    <source>
        <strain evidence="2">R3-44</strain>
    </source>
</reference>
<keyword evidence="2" id="KW-1185">Reference proteome</keyword>
<gene>
    <name evidence="1" type="ORF">FNU76_14735</name>
</gene>
<dbReference type="KEGG" id="cari:FNU76_14735"/>
<dbReference type="AlphaFoldDB" id="A0A516SHA6"/>
<name>A0A516SHA6_9NEIS</name>
<proteinExistence type="predicted"/>
<dbReference type="NCBIfam" id="NF033857">
    <property type="entry name" value="BPSL0067_fam"/>
    <property type="match status" value="1"/>
</dbReference>
<evidence type="ECO:0000313" key="2">
    <source>
        <dbReference type="Proteomes" id="UP000317550"/>
    </source>
</evidence>
<organism evidence="1 2">
    <name type="scientific">Chitinimonas arctica</name>
    <dbReference type="NCBI Taxonomy" id="2594795"/>
    <lineage>
        <taxon>Bacteria</taxon>
        <taxon>Pseudomonadati</taxon>
        <taxon>Pseudomonadota</taxon>
        <taxon>Betaproteobacteria</taxon>
        <taxon>Neisseriales</taxon>
        <taxon>Chitinibacteraceae</taxon>
        <taxon>Chitinimonas</taxon>
    </lineage>
</organism>
<accession>A0A516SHA6</accession>
<evidence type="ECO:0000313" key="1">
    <source>
        <dbReference type="EMBL" id="QDQ27510.1"/>
    </source>
</evidence>
<dbReference type="InterPro" id="IPR047746">
    <property type="entry name" value="Dae2/Tae2-like"/>
</dbReference>
<sequence>MPYLLGIAEKDVFGKAKFVNAKGNTECVEFVVQTTSAPSTIGWNRGDKISDLPPGKLARGTAIATFDANGRYPTDTLGKHAAIYLSHDAHGIRVLDQWRAQGEVRERVIHFNKPKGTSRSNDASTFYVIK</sequence>
<protein>
    <submittedName>
        <fullName evidence="1">BPSL0067 family protein</fullName>
    </submittedName>
</protein>
<dbReference type="OrthoDB" id="1551241at2"/>
<dbReference type="Proteomes" id="UP000317550">
    <property type="component" value="Chromosome"/>
</dbReference>
<dbReference type="EMBL" id="CP041730">
    <property type="protein sequence ID" value="QDQ27510.1"/>
    <property type="molecule type" value="Genomic_DNA"/>
</dbReference>
<dbReference type="RefSeq" id="WP_144278903.1">
    <property type="nucleotide sequence ID" value="NZ_CP041730.1"/>
</dbReference>